<evidence type="ECO:0000256" key="1">
    <source>
        <dbReference type="ARBA" id="ARBA00006484"/>
    </source>
</evidence>
<keyword evidence="2" id="KW-0560">Oxidoreductase</keyword>
<dbReference type="PROSITE" id="PS00061">
    <property type="entry name" value="ADH_SHORT"/>
    <property type="match status" value="1"/>
</dbReference>
<sequence>MAETVLITGASSGIGEAMVRLLAERGFDLVLVARSKGKLEALAAELGAAHKINAVAMPQDLSDPNAADDLLERCDQAGLTIDFLINNAGFAHLDSFMASPVEVLLDLVQVNIAAVVHLARLFGGRMAERGRGRILNVASIAAFQPIPSLGAYAASKAFVLSLSEALAVELKDKGVTVTALCPGFTDTPLAQRATDRGFDALPIPGFLLSDPQDVAREGIDGALAGKVIVIPGVANQLAIGVTKFQPRFLVRTISGLAVKLFNRSLERTS</sequence>
<dbReference type="Gene3D" id="3.40.50.720">
    <property type="entry name" value="NAD(P)-binding Rossmann-like Domain"/>
    <property type="match status" value="1"/>
</dbReference>
<dbReference type="CDD" id="cd05233">
    <property type="entry name" value="SDR_c"/>
    <property type="match status" value="1"/>
</dbReference>
<evidence type="ECO:0000313" key="4">
    <source>
        <dbReference type="EMBL" id="RJF88732.1"/>
    </source>
</evidence>
<dbReference type="RefSeq" id="WP_119779482.1">
    <property type="nucleotide sequence ID" value="NZ_QYUK01000011.1"/>
</dbReference>
<comment type="similarity">
    <text evidence="1 3">Belongs to the short-chain dehydrogenases/reductases (SDR) family.</text>
</comment>
<dbReference type="PRINTS" id="PR00081">
    <property type="entry name" value="GDHRDH"/>
</dbReference>
<comment type="caution">
    <text evidence="4">The sequence shown here is derived from an EMBL/GenBank/DDBJ whole genome shotgun (WGS) entry which is preliminary data.</text>
</comment>
<dbReference type="InterPro" id="IPR036291">
    <property type="entry name" value="NAD(P)-bd_dom_sf"/>
</dbReference>
<name>A0A418WFG5_9PROT</name>
<dbReference type="GO" id="GO:0016491">
    <property type="term" value="F:oxidoreductase activity"/>
    <property type="evidence" value="ECO:0007669"/>
    <property type="project" value="UniProtKB-KW"/>
</dbReference>
<evidence type="ECO:0000256" key="2">
    <source>
        <dbReference type="ARBA" id="ARBA00023002"/>
    </source>
</evidence>
<dbReference type="PRINTS" id="PR00080">
    <property type="entry name" value="SDRFAMILY"/>
</dbReference>
<dbReference type="PANTHER" id="PTHR44196:SF2">
    <property type="entry name" value="SHORT-CHAIN DEHYDROGENASE-RELATED"/>
    <property type="match status" value="1"/>
</dbReference>
<dbReference type="EMBL" id="QYUK01000011">
    <property type="protein sequence ID" value="RJF88732.1"/>
    <property type="molecule type" value="Genomic_DNA"/>
</dbReference>
<dbReference type="Proteomes" id="UP000284605">
    <property type="component" value="Unassembled WGS sequence"/>
</dbReference>
<dbReference type="GO" id="GO:0016020">
    <property type="term" value="C:membrane"/>
    <property type="evidence" value="ECO:0007669"/>
    <property type="project" value="TreeGrafter"/>
</dbReference>
<dbReference type="OrthoDB" id="8477999at2"/>
<accession>A0A418WFG5</accession>
<gene>
    <name evidence="4" type="ORF">D3874_18505</name>
</gene>
<organism evidence="4 5">
    <name type="scientific">Oleomonas cavernae</name>
    <dbReference type="NCBI Taxonomy" id="2320859"/>
    <lineage>
        <taxon>Bacteria</taxon>
        <taxon>Pseudomonadati</taxon>
        <taxon>Pseudomonadota</taxon>
        <taxon>Alphaproteobacteria</taxon>
        <taxon>Acetobacterales</taxon>
        <taxon>Acetobacteraceae</taxon>
        <taxon>Oleomonas</taxon>
    </lineage>
</organism>
<proteinExistence type="inferred from homology"/>
<dbReference type="Pfam" id="PF00106">
    <property type="entry name" value="adh_short"/>
    <property type="match status" value="1"/>
</dbReference>
<reference evidence="4 5" key="1">
    <citation type="submission" date="2018-09" db="EMBL/GenBank/DDBJ databases">
        <authorList>
            <person name="Zhu H."/>
        </authorList>
    </citation>
    <scope>NUCLEOTIDE SEQUENCE [LARGE SCALE GENOMIC DNA]</scope>
    <source>
        <strain evidence="4 5">K1W22B-8</strain>
    </source>
</reference>
<evidence type="ECO:0000256" key="3">
    <source>
        <dbReference type="RuleBase" id="RU000363"/>
    </source>
</evidence>
<protein>
    <submittedName>
        <fullName evidence="4">SDR family oxidoreductase</fullName>
    </submittedName>
</protein>
<keyword evidence="5" id="KW-1185">Reference proteome</keyword>
<dbReference type="PANTHER" id="PTHR44196">
    <property type="entry name" value="DEHYDROGENASE/REDUCTASE SDR FAMILY MEMBER 7B"/>
    <property type="match status" value="1"/>
</dbReference>
<evidence type="ECO:0000313" key="5">
    <source>
        <dbReference type="Proteomes" id="UP000284605"/>
    </source>
</evidence>
<dbReference type="PIRSF" id="PIRSF000126">
    <property type="entry name" value="11-beta-HSD1"/>
    <property type="match status" value="1"/>
</dbReference>
<dbReference type="AlphaFoldDB" id="A0A418WFG5"/>
<dbReference type="InterPro" id="IPR002347">
    <property type="entry name" value="SDR_fam"/>
</dbReference>
<dbReference type="SUPFAM" id="SSF51735">
    <property type="entry name" value="NAD(P)-binding Rossmann-fold domains"/>
    <property type="match status" value="1"/>
</dbReference>
<dbReference type="InterPro" id="IPR020904">
    <property type="entry name" value="Sc_DH/Rdtase_CS"/>
</dbReference>